<evidence type="ECO:0000256" key="9">
    <source>
        <dbReference type="SAM" id="MobiDB-lite"/>
    </source>
</evidence>
<dbReference type="EMBL" id="CP114040">
    <property type="protein sequence ID" value="WAS90538.1"/>
    <property type="molecule type" value="Genomic_DNA"/>
</dbReference>
<dbReference type="InterPro" id="IPR000719">
    <property type="entry name" value="Prot_kinase_dom"/>
</dbReference>
<comment type="catalytic activity">
    <reaction evidence="7">
        <text>L-threonyl-[protein] + ATP = O-phospho-L-threonyl-[protein] + ADP + H(+)</text>
        <dbReference type="Rhea" id="RHEA:46608"/>
        <dbReference type="Rhea" id="RHEA-COMP:11060"/>
        <dbReference type="Rhea" id="RHEA-COMP:11605"/>
        <dbReference type="ChEBI" id="CHEBI:15378"/>
        <dbReference type="ChEBI" id="CHEBI:30013"/>
        <dbReference type="ChEBI" id="CHEBI:30616"/>
        <dbReference type="ChEBI" id="CHEBI:61977"/>
        <dbReference type="ChEBI" id="CHEBI:456216"/>
        <dbReference type="EC" id="2.7.11.1"/>
    </reaction>
</comment>
<dbReference type="CDD" id="cd14014">
    <property type="entry name" value="STKc_PknB_like"/>
    <property type="match status" value="1"/>
</dbReference>
<keyword evidence="12" id="KW-1185">Reference proteome</keyword>
<dbReference type="Pfam" id="PF00069">
    <property type="entry name" value="Pkinase"/>
    <property type="match status" value="1"/>
</dbReference>
<dbReference type="RefSeq" id="WP_269032865.1">
    <property type="nucleotide sequence ID" value="NZ_CP114040.1"/>
</dbReference>
<dbReference type="PROSITE" id="PS50011">
    <property type="entry name" value="PROTEIN_KINASE_DOM"/>
    <property type="match status" value="1"/>
</dbReference>
<dbReference type="Gene3D" id="3.30.200.20">
    <property type="entry name" value="Phosphorylase Kinase, domain 1"/>
    <property type="match status" value="1"/>
</dbReference>
<dbReference type="SMART" id="SM00220">
    <property type="entry name" value="S_TKc"/>
    <property type="match status" value="1"/>
</dbReference>
<evidence type="ECO:0000256" key="7">
    <source>
        <dbReference type="ARBA" id="ARBA00047899"/>
    </source>
</evidence>
<evidence type="ECO:0000256" key="3">
    <source>
        <dbReference type="ARBA" id="ARBA00022679"/>
    </source>
</evidence>
<evidence type="ECO:0000256" key="1">
    <source>
        <dbReference type="ARBA" id="ARBA00012513"/>
    </source>
</evidence>
<dbReference type="PROSITE" id="PS00108">
    <property type="entry name" value="PROTEIN_KINASE_ST"/>
    <property type="match status" value="1"/>
</dbReference>
<evidence type="ECO:0000256" key="4">
    <source>
        <dbReference type="ARBA" id="ARBA00022741"/>
    </source>
</evidence>
<dbReference type="SUPFAM" id="SSF56112">
    <property type="entry name" value="Protein kinase-like (PK-like)"/>
    <property type="match status" value="1"/>
</dbReference>
<dbReference type="PANTHER" id="PTHR43895:SF32">
    <property type="entry name" value="SERINE_THREONINE-PROTEIN KINASE CHK1"/>
    <property type="match status" value="1"/>
</dbReference>
<sequence>MSKRKEKPWDHWQEQKKLSDGGQGWTRLVQRDGTQGVLKILKMQNDPERRKRMRRESVALQTLSHPRIPKFVECNTDKYADPSIDLYIVMEYISGRPLSKVVEESPEGRLGLEAAVLIVTQLIDAVEHAHGQDIIHRDIKPDNILIREDGELYLVDFGLSFNNDDEDQRLTGTEQQVGNRFIALPEFQTPKPGRKGDEISDLTQIVAILFYLVTGKQPMTLRDAEERLPHRRPSSSLKTLALDAQPRSLKALEAFFDAGFQWRPDDRFQTPEQLRRALAEVLKGDSTGEDEQSLLNELDAIHSSNAKWNESLRRKQIISSGLLAIQTAFTKQTSFFRLFEVVGGGTNFSSEVGDCSLGIRLKTEPAAAVHATFWVRLEDAELVVIGKGGSFDGEFWRRPHAAREFDELQKLVREGFLRAMRNLVGAINAGASKPDIEEQT</sequence>
<keyword evidence="4" id="KW-0547">Nucleotide-binding</keyword>
<evidence type="ECO:0000256" key="8">
    <source>
        <dbReference type="ARBA" id="ARBA00048679"/>
    </source>
</evidence>
<keyword evidence="6" id="KW-0067">ATP-binding</keyword>
<accession>A0ABY7GUB5</accession>
<feature type="compositionally biased region" description="Basic and acidic residues" evidence="9">
    <location>
        <begin position="7"/>
        <end position="19"/>
    </location>
</feature>
<gene>
    <name evidence="11" type="ORF">O0S08_30490</name>
</gene>
<evidence type="ECO:0000256" key="2">
    <source>
        <dbReference type="ARBA" id="ARBA00022527"/>
    </source>
</evidence>
<comment type="catalytic activity">
    <reaction evidence="8">
        <text>L-seryl-[protein] + ATP = O-phospho-L-seryl-[protein] + ADP + H(+)</text>
        <dbReference type="Rhea" id="RHEA:17989"/>
        <dbReference type="Rhea" id="RHEA-COMP:9863"/>
        <dbReference type="Rhea" id="RHEA-COMP:11604"/>
        <dbReference type="ChEBI" id="CHEBI:15378"/>
        <dbReference type="ChEBI" id="CHEBI:29999"/>
        <dbReference type="ChEBI" id="CHEBI:30616"/>
        <dbReference type="ChEBI" id="CHEBI:83421"/>
        <dbReference type="ChEBI" id="CHEBI:456216"/>
        <dbReference type="EC" id="2.7.11.1"/>
    </reaction>
</comment>
<evidence type="ECO:0000256" key="6">
    <source>
        <dbReference type="ARBA" id="ARBA00022840"/>
    </source>
</evidence>
<dbReference type="Gene3D" id="1.10.510.10">
    <property type="entry name" value="Transferase(Phosphotransferase) domain 1"/>
    <property type="match status" value="1"/>
</dbReference>
<dbReference type="InterPro" id="IPR011009">
    <property type="entry name" value="Kinase-like_dom_sf"/>
</dbReference>
<keyword evidence="5 11" id="KW-0418">Kinase</keyword>
<dbReference type="PANTHER" id="PTHR43895">
    <property type="entry name" value="CALCIUM/CALMODULIN-DEPENDENT PROTEIN KINASE KINASE-RELATED"/>
    <property type="match status" value="1"/>
</dbReference>
<evidence type="ECO:0000313" key="12">
    <source>
        <dbReference type="Proteomes" id="UP001164459"/>
    </source>
</evidence>
<evidence type="ECO:0000259" key="10">
    <source>
        <dbReference type="PROSITE" id="PS50011"/>
    </source>
</evidence>
<name>A0ABY7GUB5_9BACT</name>
<dbReference type="Proteomes" id="UP001164459">
    <property type="component" value="Chromosome"/>
</dbReference>
<evidence type="ECO:0000313" key="11">
    <source>
        <dbReference type="EMBL" id="WAS90538.1"/>
    </source>
</evidence>
<keyword evidence="2" id="KW-0723">Serine/threonine-protein kinase</keyword>
<dbReference type="InterPro" id="IPR008271">
    <property type="entry name" value="Ser/Thr_kinase_AS"/>
</dbReference>
<evidence type="ECO:0000256" key="5">
    <source>
        <dbReference type="ARBA" id="ARBA00022777"/>
    </source>
</evidence>
<protein>
    <recommendedName>
        <fullName evidence="1">non-specific serine/threonine protein kinase</fullName>
        <ecNumber evidence="1">2.7.11.1</ecNumber>
    </recommendedName>
</protein>
<dbReference type="EC" id="2.7.11.1" evidence="1"/>
<proteinExistence type="predicted"/>
<dbReference type="GO" id="GO:0016301">
    <property type="term" value="F:kinase activity"/>
    <property type="evidence" value="ECO:0007669"/>
    <property type="project" value="UniProtKB-KW"/>
</dbReference>
<feature type="region of interest" description="Disordered" evidence="9">
    <location>
        <begin position="1"/>
        <end position="24"/>
    </location>
</feature>
<reference evidence="11" key="1">
    <citation type="submission" date="2022-11" db="EMBL/GenBank/DDBJ databases">
        <title>Minimal conservation of predation-associated metabolite biosynthetic gene clusters underscores biosynthetic potential of Myxococcota including descriptions for ten novel species: Archangium lansinium sp. nov., Myxococcus landrumus sp. nov., Nannocystis bai.</title>
        <authorList>
            <person name="Ahearne A."/>
            <person name="Stevens C."/>
            <person name="Dowd S."/>
        </authorList>
    </citation>
    <scope>NUCLEOTIDE SEQUENCE</scope>
    <source>
        <strain evidence="11">Fl3</strain>
    </source>
</reference>
<organism evidence="11 12">
    <name type="scientific">Nannocystis punicea</name>
    <dbReference type="NCBI Taxonomy" id="2995304"/>
    <lineage>
        <taxon>Bacteria</taxon>
        <taxon>Pseudomonadati</taxon>
        <taxon>Myxococcota</taxon>
        <taxon>Polyangia</taxon>
        <taxon>Nannocystales</taxon>
        <taxon>Nannocystaceae</taxon>
        <taxon>Nannocystis</taxon>
    </lineage>
</organism>
<feature type="domain" description="Protein kinase" evidence="10">
    <location>
        <begin position="12"/>
        <end position="282"/>
    </location>
</feature>
<keyword evidence="3" id="KW-0808">Transferase</keyword>